<keyword evidence="3" id="KW-1185">Reference proteome</keyword>
<evidence type="ECO:0000313" key="3">
    <source>
        <dbReference type="Proteomes" id="UP001054945"/>
    </source>
</evidence>
<feature type="compositionally biased region" description="Low complexity" evidence="1">
    <location>
        <begin position="341"/>
        <end position="351"/>
    </location>
</feature>
<feature type="compositionally biased region" description="Low complexity" evidence="1">
    <location>
        <begin position="123"/>
        <end position="143"/>
    </location>
</feature>
<evidence type="ECO:0000256" key="1">
    <source>
        <dbReference type="SAM" id="MobiDB-lite"/>
    </source>
</evidence>
<name>A0AAV4PY16_CAEEX</name>
<organism evidence="2 3">
    <name type="scientific">Caerostris extrusa</name>
    <name type="common">Bark spider</name>
    <name type="synonym">Caerostris bankana</name>
    <dbReference type="NCBI Taxonomy" id="172846"/>
    <lineage>
        <taxon>Eukaryota</taxon>
        <taxon>Metazoa</taxon>
        <taxon>Ecdysozoa</taxon>
        <taxon>Arthropoda</taxon>
        <taxon>Chelicerata</taxon>
        <taxon>Arachnida</taxon>
        <taxon>Araneae</taxon>
        <taxon>Araneomorphae</taxon>
        <taxon>Entelegynae</taxon>
        <taxon>Araneoidea</taxon>
        <taxon>Araneidae</taxon>
        <taxon>Caerostris</taxon>
    </lineage>
</organism>
<gene>
    <name evidence="2" type="primary">AVEN_208078_1</name>
    <name evidence="2" type="ORF">CEXT_20161</name>
</gene>
<dbReference type="EMBL" id="BPLR01005249">
    <property type="protein sequence ID" value="GIY01032.1"/>
    <property type="molecule type" value="Genomic_DNA"/>
</dbReference>
<feature type="compositionally biased region" description="Basic and acidic residues" evidence="1">
    <location>
        <begin position="375"/>
        <end position="385"/>
    </location>
</feature>
<feature type="compositionally biased region" description="Basic residues" evidence="1">
    <location>
        <begin position="439"/>
        <end position="450"/>
    </location>
</feature>
<dbReference type="Proteomes" id="UP001054945">
    <property type="component" value="Unassembled WGS sequence"/>
</dbReference>
<reference evidence="2 3" key="1">
    <citation type="submission" date="2021-06" db="EMBL/GenBank/DDBJ databases">
        <title>Caerostris extrusa draft genome.</title>
        <authorList>
            <person name="Kono N."/>
            <person name="Arakawa K."/>
        </authorList>
    </citation>
    <scope>NUCLEOTIDE SEQUENCE [LARGE SCALE GENOMIC DNA]</scope>
</reference>
<feature type="compositionally biased region" description="Polar residues" evidence="1">
    <location>
        <begin position="146"/>
        <end position="188"/>
    </location>
</feature>
<accession>A0AAV4PY16</accession>
<proteinExistence type="predicted"/>
<feature type="region of interest" description="Disordered" evidence="1">
    <location>
        <begin position="337"/>
        <end position="450"/>
    </location>
</feature>
<feature type="compositionally biased region" description="Polar residues" evidence="1">
    <location>
        <begin position="63"/>
        <end position="79"/>
    </location>
</feature>
<comment type="caution">
    <text evidence="2">The sequence shown here is derived from an EMBL/GenBank/DDBJ whole genome shotgun (WGS) entry which is preliminary data.</text>
</comment>
<evidence type="ECO:0000313" key="2">
    <source>
        <dbReference type="EMBL" id="GIY01032.1"/>
    </source>
</evidence>
<feature type="compositionally biased region" description="Low complexity" evidence="1">
    <location>
        <begin position="42"/>
        <end position="62"/>
    </location>
</feature>
<protein>
    <submittedName>
        <fullName evidence="2">Uncharacterized protein</fullName>
    </submittedName>
</protein>
<feature type="compositionally biased region" description="Basic and acidic residues" evidence="1">
    <location>
        <begin position="392"/>
        <end position="408"/>
    </location>
</feature>
<feature type="compositionally biased region" description="Acidic residues" evidence="1">
    <location>
        <begin position="243"/>
        <end position="267"/>
    </location>
</feature>
<dbReference type="AlphaFoldDB" id="A0AAV4PY16"/>
<feature type="compositionally biased region" description="Polar residues" evidence="1">
    <location>
        <begin position="417"/>
        <end position="431"/>
    </location>
</feature>
<sequence length="450" mass="50544">MMVDDCWKEKTLFNCTHRNQPINKTNTFETYVGVVGQKPSGSYYSPRSYSTTPSYSSYGNYSKPSYTPSSTKYGSSYITPSREKSVDRTTGYTSDYGKSGYTSDYGKSGYASDRNRVGYTSDYNTKPSTNYSSYNSPSSYGYGRSVSRQNSITGSDRLSRQNSITSNDSLSRQNSISGNLSRQNSVTGRDTLYRRDSYGGLNNGNYGGYSRSQSREEVTPKVNGLNNSDSKSKVNCKAPADFTTDESESEEEEEETESDSSDLEPDETILVTRGTSPIKETSNGTTNSNKIAVTSKEKIKIDPEKYFRKTSENSCQVYHIQQVFHTFFENVWISSTDIKSPESSSKPPVVKTQLSVDEPASAGGFSRDASPNARQSDEPNKDFRKSVLNMNVDDKLKDEYERRQEEMRRNRRKTGHALSTEQQSSSATPTSSEDENHLKTRIKRKKKEKF</sequence>
<feature type="region of interest" description="Disordered" evidence="1">
    <location>
        <begin position="42"/>
        <end position="268"/>
    </location>
</feature>